<dbReference type="EMBL" id="CP113088">
    <property type="protein sequence ID" value="WAC02065.1"/>
    <property type="molecule type" value="Genomic_DNA"/>
</dbReference>
<keyword evidence="5 6" id="KW-0472">Membrane</keyword>
<feature type="transmembrane region" description="Helical" evidence="6">
    <location>
        <begin position="47"/>
        <end position="67"/>
    </location>
</feature>
<keyword evidence="8" id="KW-1185">Reference proteome</keyword>
<dbReference type="Pfam" id="PF07947">
    <property type="entry name" value="YhhN"/>
    <property type="match status" value="1"/>
</dbReference>
<evidence type="ECO:0000313" key="7">
    <source>
        <dbReference type="EMBL" id="WAC02065.1"/>
    </source>
</evidence>
<dbReference type="KEGG" id="lnu:N7U66_20095"/>
<protein>
    <submittedName>
        <fullName evidence="7">Lysoplasmalogenase family protein</fullName>
    </submittedName>
</protein>
<evidence type="ECO:0000256" key="4">
    <source>
        <dbReference type="ARBA" id="ARBA00022989"/>
    </source>
</evidence>
<evidence type="ECO:0000256" key="5">
    <source>
        <dbReference type="ARBA" id="ARBA00023136"/>
    </source>
</evidence>
<dbReference type="GO" id="GO:0016020">
    <property type="term" value="C:membrane"/>
    <property type="evidence" value="ECO:0007669"/>
    <property type="project" value="UniProtKB-SubCell"/>
</dbReference>
<dbReference type="Proteomes" id="UP001164705">
    <property type="component" value="Chromosome"/>
</dbReference>
<name>A0A9E8MW58_9FLAO</name>
<dbReference type="AlphaFoldDB" id="A0A9E8MW58"/>
<feature type="transmembrane region" description="Helical" evidence="6">
    <location>
        <begin position="73"/>
        <end position="91"/>
    </location>
</feature>
<evidence type="ECO:0000256" key="6">
    <source>
        <dbReference type="SAM" id="Phobius"/>
    </source>
</evidence>
<gene>
    <name evidence="7" type="ORF">N7U66_20095</name>
</gene>
<reference evidence="7" key="1">
    <citation type="submission" date="2022-11" db="EMBL/GenBank/DDBJ databases">
        <title>Lacinutrix neustonica HL-RS19T sp. nov., isolated from the surface microlayer sample of brackish Lake Shihwa.</title>
        <authorList>
            <person name="Choi J.Y."/>
            <person name="Hwang C.Y."/>
        </authorList>
    </citation>
    <scope>NUCLEOTIDE SEQUENCE</scope>
    <source>
        <strain evidence="7">HL-RS19</strain>
    </source>
</reference>
<evidence type="ECO:0000256" key="3">
    <source>
        <dbReference type="ARBA" id="ARBA00022692"/>
    </source>
</evidence>
<feature type="transmembrane region" description="Helical" evidence="6">
    <location>
        <begin position="15"/>
        <end position="35"/>
    </location>
</feature>
<evidence type="ECO:0000256" key="2">
    <source>
        <dbReference type="ARBA" id="ARBA00007375"/>
    </source>
</evidence>
<proteinExistence type="inferred from homology"/>
<organism evidence="7 8">
    <name type="scientific">Lacinutrix neustonica</name>
    <dbReference type="NCBI Taxonomy" id="2980107"/>
    <lineage>
        <taxon>Bacteria</taxon>
        <taxon>Pseudomonadati</taxon>
        <taxon>Bacteroidota</taxon>
        <taxon>Flavobacteriia</taxon>
        <taxon>Flavobacteriales</taxon>
        <taxon>Flavobacteriaceae</taxon>
        <taxon>Lacinutrix</taxon>
    </lineage>
</organism>
<evidence type="ECO:0000313" key="8">
    <source>
        <dbReference type="Proteomes" id="UP001164705"/>
    </source>
</evidence>
<keyword evidence="3 6" id="KW-0812">Transmembrane</keyword>
<sequence>MIGIMYLITKNLSDLFFPTLIYLFSTILMGLFALLRKNEVNKKSYYFVWYGVIAALICDSISVLQIFQSSKILYPKITLILFYAISQYLIVRGILEETNVSKTDSVT</sequence>
<evidence type="ECO:0000256" key="1">
    <source>
        <dbReference type="ARBA" id="ARBA00004141"/>
    </source>
</evidence>
<comment type="similarity">
    <text evidence="2">Belongs to the TMEM86 family.</text>
</comment>
<keyword evidence="4 6" id="KW-1133">Transmembrane helix</keyword>
<dbReference type="InterPro" id="IPR012506">
    <property type="entry name" value="TMEM86B-like"/>
</dbReference>
<accession>A0A9E8MW58</accession>
<comment type="subcellular location">
    <subcellularLocation>
        <location evidence="1">Membrane</location>
        <topology evidence="1">Multi-pass membrane protein</topology>
    </subcellularLocation>
</comment>